<organism evidence="2 3">
    <name type="scientific">Pseudoalteromonas denitrificans DSM 6059</name>
    <dbReference type="NCBI Taxonomy" id="1123010"/>
    <lineage>
        <taxon>Bacteria</taxon>
        <taxon>Pseudomonadati</taxon>
        <taxon>Pseudomonadota</taxon>
        <taxon>Gammaproteobacteria</taxon>
        <taxon>Alteromonadales</taxon>
        <taxon>Pseudoalteromonadaceae</taxon>
        <taxon>Pseudoalteromonas</taxon>
    </lineage>
</organism>
<evidence type="ECO:0000313" key="2">
    <source>
        <dbReference type="EMBL" id="SFD01219.1"/>
    </source>
</evidence>
<dbReference type="Proteomes" id="UP000198862">
    <property type="component" value="Unassembled WGS sequence"/>
</dbReference>
<dbReference type="AlphaFoldDB" id="A0A1I1NUD4"/>
<keyword evidence="1" id="KW-1133">Transmembrane helix</keyword>
<evidence type="ECO:0000313" key="3">
    <source>
        <dbReference type="Proteomes" id="UP000198862"/>
    </source>
</evidence>
<dbReference type="STRING" id="1123010.SAMN02745724_03198"/>
<dbReference type="OrthoDB" id="8685152at2"/>
<feature type="transmembrane region" description="Helical" evidence="1">
    <location>
        <begin position="50"/>
        <end position="70"/>
    </location>
</feature>
<reference evidence="2 3" key="1">
    <citation type="submission" date="2016-10" db="EMBL/GenBank/DDBJ databases">
        <authorList>
            <person name="de Groot N.N."/>
        </authorList>
    </citation>
    <scope>NUCLEOTIDE SEQUENCE [LARGE SCALE GENOMIC DNA]</scope>
    <source>
        <strain evidence="2 3">DSM 6059</strain>
    </source>
</reference>
<name>A0A1I1NUD4_9GAMM</name>
<evidence type="ECO:0008006" key="4">
    <source>
        <dbReference type="Google" id="ProtNLM"/>
    </source>
</evidence>
<feature type="transmembrane region" description="Helical" evidence="1">
    <location>
        <begin position="76"/>
        <end position="96"/>
    </location>
</feature>
<evidence type="ECO:0000256" key="1">
    <source>
        <dbReference type="SAM" id="Phobius"/>
    </source>
</evidence>
<accession>A0A1I1NUD4</accession>
<dbReference type="EMBL" id="FOLO01000027">
    <property type="protein sequence ID" value="SFD01219.1"/>
    <property type="molecule type" value="Genomic_DNA"/>
</dbReference>
<gene>
    <name evidence="2" type="ORF">SAMN02745724_03198</name>
</gene>
<protein>
    <recommendedName>
        <fullName evidence="4">Zinc-ribbon domain-containing protein</fullName>
    </recommendedName>
</protein>
<dbReference type="RefSeq" id="WP_091986446.1">
    <property type="nucleotide sequence ID" value="NZ_FOLO01000027.1"/>
</dbReference>
<keyword evidence="3" id="KW-1185">Reference proteome</keyword>
<keyword evidence="1" id="KW-0812">Transmembrane</keyword>
<proteinExistence type="predicted"/>
<sequence>MAIVACPNCAKQISDKHKQCPHCDMNISNLNAEDKLKIALDIKLKKKQQIMNHSFIALIIFLSGFLALYTRSPAPGSIELLITQSAIGIGFLWYVINRVRLLLVKKTK</sequence>
<keyword evidence="1" id="KW-0472">Membrane</keyword>